<dbReference type="PANTHER" id="PTHR42701:SF1">
    <property type="entry name" value="IMIDAZOLE GLYCEROL PHOSPHATE SYNTHASE SUBUNIT HISH"/>
    <property type="match status" value="1"/>
</dbReference>
<dbReference type="Pfam" id="PF00117">
    <property type="entry name" value="GATase"/>
    <property type="match status" value="1"/>
</dbReference>
<dbReference type="AlphaFoldDB" id="A0A6L4WUL3"/>
<dbReference type="PROSITE" id="PS51273">
    <property type="entry name" value="GATASE_TYPE_1"/>
    <property type="match status" value="1"/>
</dbReference>
<evidence type="ECO:0000256" key="12">
    <source>
        <dbReference type="ARBA" id="ARBA00058610"/>
    </source>
</evidence>
<protein>
    <recommendedName>
        <fullName evidence="13">Imidazole glycerol phosphate synthase subunit HisH</fullName>
        <ecNumber evidence="13">4.3.2.10</ecNumber>
    </recommendedName>
    <alternativeName>
        <fullName evidence="13">IGP synthase glutaminase subunit</fullName>
        <ecNumber evidence="13">3.5.1.2</ecNumber>
    </alternativeName>
    <alternativeName>
        <fullName evidence="13">IGP synthase subunit HisH</fullName>
    </alternativeName>
    <alternativeName>
        <fullName evidence="13">ImGP synthase subunit HisH</fullName>
        <shortName evidence="13">IGPS subunit HisH</shortName>
    </alternativeName>
</protein>
<evidence type="ECO:0000256" key="8">
    <source>
        <dbReference type="ARBA" id="ARBA00023102"/>
    </source>
</evidence>
<dbReference type="CDD" id="cd01748">
    <property type="entry name" value="GATase1_IGP_Synthase"/>
    <property type="match status" value="1"/>
</dbReference>
<feature type="active site" evidence="13 14">
    <location>
        <position position="191"/>
    </location>
</feature>
<accession>A0A6L4WUL3</accession>
<proteinExistence type="inferred from homology"/>
<evidence type="ECO:0000256" key="5">
    <source>
        <dbReference type="ARBA" id="ARBA00022605"/>
    </source>
</evidence>
<organism evidence="16 17">
    <name type="scientific">Poseidonibacter ostreae</name>
    <dbReference type="NCBI Taxonomy" id="2654171"/>
    <lineage>
        <taxon>Bacteria</taxon>
        <taxon>Pseudomonadati</taxon>
        <taxon>Campylobacterota</taxon>
        <taxon>Epsilonproteobacteria</taxon>
        <taxon>Campylobacterales</taxon>
        <taxon>Arcobacteraceae</taxon>
        <taxon>Poseidonibacter</taxon>
    </lineage>
</organism>
<gene>
    <name evidence="13 16" type="primary">hisH</name>
    <name evidence="16" type="ORF">GBG19_05165</name>
</gene>
<dbReference type="NCBIfam" id="TIGR01855">
    <property type="entry name" value="IMP_synth_hisH"/>
    <property type="match status" value="1"/>
</dbReference>
<keyword evidence="6 13" id="KW-0378">Hydrolase</keyword>
<dbReference type="SUPFAM" id="SSF52317">
    <property type="entry name" value="Class I glutamine amidotransferase-like"/>
    <property type="match status" value="1"/>
</dbReference>
<comment type="catalytic activity">
    <reaction evidence="10 13">
        <text>5-[(5-phospho-1-deoxy-D-ribulos-1-ylimino)methylamino]-1-(5-phospho-beta-D-ribosyl)imidazole-4-carboxamide + L-glutamine = D-erythro-1-(imidazol-4-yl)glycerol 3-phosphate + 5-amino-1-(5-phospho-beta-D-ribosyl)imidazole-4-carboxamide + L-glutamate + H(+)</text>
        <dbReference type="Rhea" id="RHEA:24793"/>
        <dbReference type="ChEBI" id="CHEBI:15378"/>
        <dbReference type="ChEBI" id="CHEBI:29985"/>
        <dbReference type="ChEBI" id="CHEBI:58278"/>
        <dbReference type="ChEBI" id="CHEBI:58359"/>
        <dbReference type="ChEBI" id="CHEBI:58475"/>
        <dbReference type="ChEBI" id="CHEBI:58525"/>
        <dbReference type="EC" id="4.3.2.10"/>
    </reaction>
</comment>
<evidence type="ECO:0000313" key="16">
    <source>
        <dbReference type="EMBL" id="KAB7889772.1"/>
    </source>
</evidence>
<sequence length="209" mass="23774">MSILSNSSVVIIDYKMGNLRSVQKAFEKIGCNAIVSNDTETILKANKLVLPGVGAFKDGMKHLTDLNLISILNQKVLEEKTPILGICLGMQLFSKKSYEYGETQGLGWIDAEVVKFEFNIQNLKIPHVGWNEVYQENENILFTNIKDKHDFYFVHSFYFKPNEDVTIGTTEYGFEFTSVVNKDNIFATQFHPEKSQSAGLQLLKNFMEL</sequence>
<evidence type="ECO:0000256" key="11">
    <source>
        <dbReference type="ARBA" id="ARBA00049534"/>
    </source>
</evidence>
<dbReference type="GO" id="GO:0000105">
    <property type="term" value="P:L-histidine biosynthetic process"/>
    <property type="evidence" value="ECO:0007669"/>
    <property type="project" value="UniProtKB-UniRule"/>
</dbReference>
<evidence type="ECO:0000256" key="3">
    <source>
        <dbReference type="ARBA" id="ARBA00011152"/>
    </source>
</evidence>
<evidence type="ECO:0000313" key="17">
    <source>
        <dbReference type="Proteomes" id="UP000472839"/>
    </source>
</evidence>
<keyword evidence="9 13" id="KW-0456">Lyase</keyword>
<evidence type="ECO:0000256" key="10">
    <source>
        <dbReference type="ARBA" id="ARBA00047838"/>
    </source>
</evidence>
<name>A0A6L4WUL3_9BACT</name>
<evidence type="ECO:0000256" key="7">
    <source>
        <dbReference type="ARBA" id="ARBA00022962"/>
    </source>
</evidence>
<dbReference type="GO" id="GO:0005737">
    <property type="term" value="C:cytoplasm"/>
    <property type="evidence" value="ECO:0007669"/>
    <property type="project" value="UniProtKB-SubCell"/>
</dbReference>
<comment type="subcellular location">
    <subcellularLocation>
        <location evidence="1 13">Cytoplasm</location>
    </subcellularLocation>
</comment>
<keyword evidence="4 13" id="KW-0963">Cytoplasm</keyword>
<dbReference type="UniPathway" id="UPA00031">
    <property type="reaction ID" value="UER00010"/>
</dbReference>
<comment type="pathway">
    <text evidence="2 13">Amino-acid biosynthesis; L-histidine biosynthesis; L-histidine from 5-phospho-alpha-D-ribose 1-diphosphate: step 5/9.</text>
</comment>
<evidence type="ECO:0000256" key="13">
    <source>
        <dbReference type="HAMAP-Rule" id="MF_00278"/>
    </source>
</evidence>
<dbReference type="Proteomes" id="UP000472839">
    <property type="component" value="Unassembled WGS sequence"/>
</dbReference>
<dbReference type="EC" id="3.5.1.2" evidence="13"/>
<evidence type="ECO:0000256" key="14">
    <source>
        <dbReference type="PIRSR" id="PIRSR000495-1"/>
    </source>
</evidence>
<feature type="active site" evidence="13 14">
    <location>
        <position position="193"/>
    </location>
</feature>
<keyword evidence="7 13" id="KW-0315">Glutamine amidotransferase</keyword>
<dbReference type="GO" id="GO:0004359">
    <property type="term" value="F:glutaminase activity"/>
    <property type="evidence" value="ECO:0007669"/>
    <property type="project" value="UniProtKB-EC"/>
</dbReference>
<keyword evidence="5 13" id="KW-0028">Amino-acid biosynthesis</keyword>
<dbReference type="InterPro" id="IPR010139">
    <property type="entry name" value="Imidazole-glycPsynth_HisH"/>
</dbReference>
<dbReference type="PANTHER" id="PTHR42701">
    <property type="entry name" value="IMIDAZOLE GLYCEROL PHOSPHATE SYNTHASE SUBUNIT HISH"/>
    <property type="match status" value="1"/>
</dbReference>
<evidence type="ECO:0000256" key="6">
    <source>
        <dbReference type="ARBA" id="ARBA00022801"/>
    </source>
</evidence>
<evidence type="ECO:0000256" key="1">
    <source>
        <dbReference type="ARBA" id="ARBA00004496"/>
    </source>
</evidence>
<evidence type="ECO:0000256" key="2">
    <source>
        <dbReference type="ARBA" id="ARBA00005091"/>
    </source>
</evidence>
<dbReference type="InterPro" id="IPR029062">
    <property type="entry name" value="Class_I_gatase-like"/>
</dbReference>
<comment type="catalytic activity">
    <reaction evidence="11 13">
        <text>L-glutamine + H2O = L-glutamate + NH4(+)</text>
        <dbReference type="Rhea" id="RHEA:15889"/>
        <dbReference type="ChEBI" id="CHEBI:15377"/>
        <dbReference type="ChEBI" id="CHEBI:28938"/>
        <dbReference type="ChEBI" id="CHEBI:29985"/>
        <dbReference type="ChEBI" id="CHEBI:58359"/>
        <dbReference type="EC" id="3.5.1.2"/>
    </reaction>
</comment>
<evidence type="ECO:0000259" key="15">
    <source>
        <dbReference type="Pfam" id="PF00117"/>
    </source>
</evidence>
<feature type="active site" description="Nucleophile" evidence="13 14">
    <location>
        <position position="87"/>
    </location>
</feature>
<dbReference type="GO" id="GO:0000107">
    <property type="term" value="F:imidazoleglycerol-phosphate synthase activity"/>
    <property type="evidence" value="ECO:0007669"/>
    <property type="project" value="UniProtKB-UniRule"/>
</dbReference>
<evidence type="ECO:0000256" key="4">
    <source>
        <dbReference type="ARBA" id="ARBA00022490"/>
    </source>
</evidence>
<feature type="domain" description="Glutamine amidotransferase" evidence="15">
    <location>
        <begin position="10"/>
        <end position="207"/>
    </location>
</feature>
<dbReference type="HAMAP" id="MF_00278">
    <property type="entry name" value="HisH"/>
    <property type="match status" value="1"/>
</dbReference>
<evidence type="ECO:0000256" key="9">
    <source>
        <dbReference type="ARBA" id="ARBA00023239"/>
    </source>
</evidence>
<dbReference type="GO" id="GO:0016829">
    <property type="term" value="F:lyase activity"/>
    <property type="evidence" value="ECO:0007669"/>
    <property type="project" value="UniProtKB-KW"/>
</dbReference>
<dbReference type="PIRSF" id="PIRSF000495">
    <property type="entry name" value="Amidotransf_hisH"/>
    <property type="match status" value="1"/>
</dbReference>
<comment type="caution">
    <text evidence="16">The sequence shown here is derived from an EMBL/GenBank/DDBJ whole genome shotgun (WGS) entry which is preliminary data.</text>
</comment>
<dbReference type="EMBL" id="WFKK01000010">
    <property type="protein sequence ID" value="KAB7889772.1"/>
    <property type="molecule type" value="Genomic_DNA"/>
</dbReference>
<dbReference type="FunFam" id="3.40.50.880:FF:000009">
    <property type="entry name" value="Imidazole glycerol phosphate synthase subunit HisH"/>
    <property type="match status" value="1"/>
</dbReference>
<comment type="function">
    <text evidence="12">IGPS catalyzes the conversion of PRFAR and glutamine to IGP, AICAR and glutamate. The HisH subunit provides the glutamine amidotransferase activity that produces the ammonia necessary to HisF for the synthesis of IGP and AICAR.</text>
</comment>
<reference evidence="16 17" key="1">
    <citation type="submission" date="2019-10" db="EMBL/GenBank/DDBJ databases">
        <title>Poseidonibacter ostreae sp. nov., isolated from the gut of the Ostrea denselamellosa.</title>
        <authorList>
            <person name="Choi A."/>
        </authorList>
    </citation>
    <scope>NUCLEOTIDE SEQUENCE [LARGE SCALE GENOMIC DNA]</scope>
    <source>
        <strain evidence="16 17">SJOD-M-33</strain>
    </source>
</reference>
<keyword evidence="8 13" id="KW-0368">Histidine biosynthesis</keyword>
<comment type="function">
    <text evidence="13">IGPS catalyzes the conversion of PRFAR and glutamine to IGP, AICAR and glutamate. The HisH subunit catalyzes the hydrolysis of glutamine to glutamate and ammonia as part of the synthesis of IGP and AICAR. The resulting ammonia molecule is channeled to the active site of HisF.</text>
</comment>
<comment type="subunit">
    <text evidence="3 13">Heterodimer of HisH and HisF.</text>
</comment>
<dbReference type="EC" id="4.3.2.10" evidence="13"/>
<dbReference type="InterPro" id="IPR017926">
    <property type="entry name" value="GATASE"/>
</dbReference>
<dbReference type="Gene3D" id="3.40.50.880">
    <property type="match status" value="1"/>
</dbReference>